<evidence type="ECO:0000313" key="1">
    <source>
        <dbReference type="EMBL" id="SEO73284.1"/>
    </source>
</evidence>
<dbReference type="Proteomes" id="UP000199615">
    <property type="component" value="Unassembled WGS sequence"/>
</dbReference>
<reference evidence="2" key="1">
    <citation type="submission" date="2016-10" db="EMBL/GenBank/DDBJ databases">
        <authorList>
            <person name="Varghese N."/>
            <person name="Submissions S."/>
        </authorList>
    </citation>
    <scope>NUCLEOTIDE SEQUENCE [LARGE SCALE GENOMIC DNA]</scope>
    <source>
        <strain evidence="2">DSM 123</strain>
    </source>
</reference>
<organism evidence="1 2">
    <name type="scientific">Rhodopseudomonas pseudopalustris</name>
    <dbReference type="NCBI Taxonomy" id="1513892"/>
    <lineage>
        <taxon>Bacteria</taxon>
        <taxon>Pseudomonadati</taxon>
        <taxon>Pseudomonadota</taxon>
        <taxon>Alphaproteobacteria</taxon>
        <taxon>Hyphomicrobiales</taxon>
        <taxon>Nitrobacteraceae</taxon>
        <taxon>Rhodopseudomonas</taxon>
    </lineage>
</organism>
<name>A0A1H8S4E0_9BRAD</name>
<protein>
    <submittedName>
        <fullName evidence="1">Uncharacterized protein</fullName>
    </submittedName>
</protein>
<evidence type="ECO:0000313" key="2">
    <source>
        <dbReference type="Proteomes" id="UP000199615"/>
    </source>
</evidence>
<dbReference type="RefSeq" id="WP_092683475.1">
    <property type="nucleotide sequence ID" value="NZ_FODT01000004.1"/>
</dbReference>
<dbReference type="AlphaFoldDB" id="A0A1H8S4E0"/>
<sequence>MTTVFIAGSISISRLDAKVKQRIATIAASDLDVVVGDADGADTSIQACLAENDALRVTVYCSGDEPRNNVGGWPVKSVHPKAAPGSRAYFTAKDLEMAHFSDVGLMIWDSKSTGTLSNVVELLDRDKKSVVFVNKMKDFVTVGDVAGLQHLLTMMSDHARAKAEDKIGLGARLQGLSQKQLSLAI</sequence>
<keyword evidence="2" id="KW-1185">Reference proteome</keyword>
<gene>
    <name evidence="1" type="ORF">SAMN05444123_104252</name>
</gene>
<dbReference type="OrthoDB" id="9788479at2"/>
<dbReference type="EMBL" id="FODT01000004">
    <property type="protein sequence ID" value="SEO73284.1"/>
    <property type="molecule type" value="Genomic_DNA"/>
</dbReference>
<proteinExistence type="predicted"/>
<accession>A0A1H8S4E0</accession>